<organism evidence="1 2">
    <name type="scientific">Cervus elaphus hippelaphus</name>
    <name type="common">European red deer</name>
    <dbReference type="NCBI Taxonomy" id="46360"/>
    <lineage>
        <taxon>Eukaryota</taxon>
        <taxon>Metazoa</taxon>
        <taxon>Chordata</taxon>
        <taxon>Craniata</taxon>
        <taxon>Vertebrata</taxon>
        <taxon>Euteleostomi</taxon>
        <taxon>Mammalia</taxon>
        <taxon>Eutheria</taxon>
        <taxon>Laurasiatheria</taxon>
        <taxon>Artiodactyla</taxon>
        <taxon>Ruminantia</taxon>
        <taxon>Pecora</taxon>
        <taxon>Cervidae</taxon>
        <taxon>Cervinae</taxon>
        <taxon>Cervus</taxon>
    </lineage>
</organism>
<reference evidence="1 2" key="1">
    <citation type="journal article" date="2018" name="Mol. Genet. Genomics">
        <title>The red deer Cervus elaphus genome CerEla1.0: sequencing, annotating, genes, and chromosomes.</title>
        <authorList>
            <person name="Bana N.A."/>
            <person name="Nyiri A."/>
            <person name="Nagy J."/>
            <person name="Frank K."/>
            <person name="Nagy T."/>
            <person name="Steger V."/>
            <person name="Schiller M."/>
            <person name="Lakatos P."/>
            <person name="Sugar L."/>
            <person name="Horn P."/>
            <person name="Barta E."/>
            <person name="Orosz L."/>
        </authorList>
    </citation>
    <scope>NUCLEOTIDE SEQUENCE [LARGE SCALE GENOMIC DNA]</scope>
    <source>
        <strain evidence="1">Hungarian</strain>
    </source>
</reference>
<dbReference type="EMBL" id="MKHE01000020">
    <property type="protein sequence ID" value="OWK05286.1"/>
    <property type="molecule type" value="Genomic_DNA"/>
</dbReference>
<name>A0A212CGW9_CEREH</name>
<proteinExistence type="predicted"/>
<evidence type="ECO:0000313" key="1">
    <source>
        <dbReference type="EMBL" id="OWK05286.1"/>
    </source>
</evidence>
<gene>
    <name evidence="1" type="ORF">Celaphus_00002533</name>
</gene>
<comment type="caution">
    <text evidence="1">The sequence shown here is derived from an EMBL/GenBank/DDBJ whole genome shotgun (WGS) entry which is preliminary data.</text>
</comment>
<feature type="non-terminal residue" evidence="1">
    <location>
        <position position="121"/>
    </location>
</feature>
<sequence>ERGSRKKASSRCKGALQHNTGIGGAAVVTLYKMGFPEAASTSKTLMEPEVAIHQIRIPFTSHSVRSLEKLAADQRCKGKESQSERTCSDAYQDSENNYKENSLCPSEIVEQITSISIKPGV</sequence>
<accession>A0A212CGW9</accession>
<dbReference type="AlphaFoldDB" id="A0A212CGW9"/>
<protein>
    <submittedName>
        <fullName evidence="1">Uncharacterized protein</fullName>
    </submittedName>
</protein>
<evidence type="ECO:0000313" key="2">
    <source>
        <dbReference type="Proteomes" id="UP000242450"/>
    </source>
</evidence>
<dbReference type="OrthoDB" id="542135at2759"/>
<dbReference type="Proteomes" id="UP000242450">
    <property type="component" value="Chromosome 20"/>
</dbReference>
<feature type="non-terminal residue" evidence="1">
    <location>
        <position position="1"/>
    </location>
</feature>
<keyword evidence="2" id="KW-1185">Reference proteome</keyword>